<dbReference type="InterPro" id="IPR009003">
    <property type="entry name" value="Peptidase_S1_PA"/>
</dbReference>
<evidence type="ECO:0000313" key="2">
    <source>
        <dbReference type="EMBL" id="GGX71803.1"/>
    </source>
</evidence>
<dbReference type="AlphaFoldDB" id="A0A918KPR1"/>
<dbReference type="SUPFAM" id="SSF50494">
    <property type="entry name" value="Trypsin-like serine proteases"/>
    <property type="match status" value="1"/>
</dbReference>
<proteinExistence type="predicted"/>
<keyword evidence="1" id="KW-1133">Transmembrane helix</keyword>
<organism evidence="2 3">
    <name type="scientific">Litorimonas cladophorae</name>
    <dbReference type="NCBI Taxonomy" id="1220491"/>
    <lineage>
        <taxon>Bacteria</taxon>
        <taxon>Pseudomonadati</taxon>
        <taxon>Pseudomonadota</taxon>
        <taxon>Alphaproteobacteria</taxon>
        <taxon>Maricaulales</taxon>
        <taxon>Robiginitomaculaceae</taxon>
    </lineage>
</organism>
<dbReference type="RefSeq" id="WP_189585840.1">
    <property type="nucleotide sequence ID" value="NZ_BMYV01000002.1"/>
</dbReference>
<feature type="transmembrane region" description="Helical" evidence="1">
    <location>
        <begin position="20"/>
        <end position="36"/>
    </location>
</feature>
<evidence type="ECO:0000313" key="3">
    <source>
        <dbReference type="Proteomes" id="UP000600865"/>
    </source>
</evidence>
<dbReference type="Proteomes" id="UP000600865">
    <property type="component" value="Unassembled WGS sequence"/>
</dbReference>
<evidence type="ECO:0000256" key="1">
    <source>
        <dbReference type="SAM" id="Phobius"/>
    </source>
</evidence>
<gene>
    <name evidence="2" type="ORF">GCM10011309_22530</name>
</gene>
<dbReference type="EMBL" id="BMYV01000002">
    <property type="protein sequence ID" value="GGX71803.1"/>
    <property type="molecule type" value="Genomic_DNA"/>
</dbReference>
<comment type="caution">
    <text evidence="2">The sequence shown here is derived from an EMBL/GenBank/DDBJ whole genome shotgun (WGS) entry which is preliminary data.</text>
</comment>
<dbReference type="Pfam" id="PF13365">
    <property type="entry name" value="Trypsin_2"/>
    <property type="match status" value="1"/>
</dbReference>
<sequence>MARRASGYQAKGRKKFPDWIIYALVLIVFVWTAYGVEQDVIIPDAPENPELGPMLPSDSPRDDIVLVDVAPRQSGMGTAFSINAKGLWLTARHVVDSCDRVALRIGMGRVIPVESQIVQNSDLAVLRSDWARKPLPADLENQRQLGEVGYFIGFPQGKPGEVVGSLIARNRMKVRGRYSNDEAVLAWSELGRSRNLSGSLGGLSGAPVLDKDGEIIGVVSAESPRRGRVYSVAPRYLRGIITEPGTGIEPLSLDSYGLSADKLRRDRRVAQVICLVE</sequence>
<name>A0A918KPR1_9PROT</name>
<keyword evidence="1" id="KW-0472">Membrane</keyword>
<keyword evidence="1" id="KW-0812">Transmembrane</keyword>
<keyword evidence="3" id="KW-1185">Reference proteome</keyword>
<reference evidence="2 3" key="1">
    <citation type="journal article" date="2014" name="Int. J. Syst. Evol. Microbiol.">
        <title>Complete genome sequence of Corynebacterium casei LMG S-19264T (=DSM 44701T), isolated from a smear-ripened cheese.</title>
        <authorList>
            <consortium name="US DOE Joint Genome Institute (JGI-PGF)"/>
            <person name="Walter F."/>
            <person name="Albersmeier A."/>
            <person name="Kalinowski J."/>
            <person name="Ruckert C."/>
        </authorList>
    </citation>
    <scope>NUCLEOTIDE SEQUENCE [LARGE SCALE GENOMIC DNA]</scope>
    <source>
        <strain evidence="2 3">KCTC 23968</strain>
    </source>
</reference>
<protein>
    <submittedName>
        <fullName evidence="2">Endopeptidase DegP</fullName>
    </submittedName>
</protein>
<accession>A0A918KPR1</accession>
<dbReference type="Gene3D" id="2.40.10.120">
    <property type="match status" value="1"/>
</dbReference>